<feature type="binding site" evidence="20">
    <location>
        <position position="19"/>
    </location>
    <ligand>
        <name>Mg(2+)</name>
        <dbReference type="ChEBI" id="CHEBI:18420"/>
    </ligand>
</feature>
<dbReference type="HAMAP" id="MF_00110">
    <property type="entry name" value="DHQ_synthase"/>
    <property type="match status" value="1"/>
</dbReference>
<feature type="binding site" evidence="21">
    <location>
        <position position="322"/>
    </location>
    <ligand>
        <name>NAD(+)</name>
        <dbReference type="ChEBI" id="CHEBI:57540"/>
    </ligand>
</feature>
<evidence type="ECO:0000256" key="18">
    <source>
        <dbReference type="ARBA" id="ARBA00023268"/>
    </source>
</evidence>
<comment type="function">
    <text evidence="4 21">Catalyzes the conversion of 3-deoxy-D-arabino-heptulosonate 7-phosphate (DAHP) to dehydroquinate (DHQ).</text>
</comment>
<proteinExistence type="inferred from homology"/>
<evidence type="ECO:0000259" key="23">
    <source>
        <dbReference type="Pfam" id="PF24621"/>
    </source>
</evidence>
<dbReference type="InterPro" id="IPR027417">
    <property type="entry name" value="P-loop_NTPase"/>
</dbReference>
<dbReference type="AlphaFoldDB" id="A0A1M6SED7"/>
<dbReference type="SUPFAM" id="SSF56796">
    <property type="entry name" value="Dehydroquinate synthase-like"/>
    <property type="match status" value="1"/>
</dbReference>
<evidence type="ECO:0000256" key="20">
    <source>
        <dbReference type="HAMAP-Rule" id="MF_00109"/>
    </source>
</evidence>
<evidence type="ECO:0000256" key="11">
    <source>
        <dbReference type="ARBA" id="ARBA00022741"/>
    </source>
</evidence>
<keyword evidence="11 21" id="KW-0547">Nucleotide-binding</keyword>
<evidence type="ECO:0000256" key="9">
    <source>
        <dbReference type="ARBA" id="ARBA00022679"/>
    </source>
</evidence>
<feature type="binding site" evidence="21">
    <location>
        <position position="331"/>
    </location>
    <ligand>
        <name>NAD(+)</name>
        <dbReference type="ChEBI" id="CHEBI:57540"/>
    </ligand>
</feature>
<keyword evidence="12 20" id="KW-0418">Kinase</keyword>
<comment type="pathway">
    <text evidence="5 21">Metabolic intermediate biosynthesis; chorismate biosynthesis; chorismate from D-erythrose 4-phosphate and phosphoenolpyruvate: step 2/7.</text>
</comment>
<dbReference type="InterPro" id="IPR030960">
    <property type="entry name" value="DHQS/DOIS_N"/>
</dbReference>
<comment type="cofactor">
    <cofactor evidence="3">
        <name>Zn(2+)</name>
        <dbReference type="ChEBI" id="CHEBI:29105"/>
    </cofactor>
</comment>
<evidence type="ECO:0000256" key="5">
    <source>
        <dbReference type="ARBA" id="ARBA00004661"/>
    </source>
</evidence>
<feature type="binding site" evidence="21">
    <location>
        <position position="443"/>
    </location>
    <ligand>
        <name>Zn(2+)</name>
        <dbReference type="ChEBI" id="CHEBI:29105"/>
    </ligand>
</feature>
<dbReference type="GO" id="GO:0009423">
    <property type="term" value="P:chorismate biosynthetic process"/>
    <property type="evidence" value="ECO:0007669"/>
    <property type="project" value="UniProtKB-UniRule"/>
</dbReference>
<evidence type="ECO:0000256" key="14">
    <source>
        <dbReference type="ARBA" id="ARBA00022840"/>
    </source>
</evidence>
<comment type="cofactor">
    <cofactor evidence="20">
        <name>Mg(2+)</name>
        <dbReference type="ChEBI" id="CHEBI:18420"/>
    </cofactor>
    <text evidence="20">Binds 1 Mg(2+) ion per subunit.</text>
</comment>
<feature type="binding site" evidence="20">
    <location>
        <position position="144"/>
    </location>
    <ligand>
        <name>substrate</name>
    </ligand>
</feature>
<dbReference type="GO" id="GO:0000287">
    <property type="term" value="F:magnesium ion binding"/>
    <property type="evidence" value="ECO:0007669"/>
    <property type="project" value="UniProtKB-UniRule"/>
</dbReference>
<comment type="subcellular location">
    <subcellularLocation>
        <location evidence="21">Cytoplasm</location>
    </subcellularLocation>
</comment>
<keyword evidence="10 21" id="KW-0479">Metal-binding</keyword>
<feature type="binding site" evidence="20">
    <location>
        <position position="37"/>
    </location>
    <ligand>
        <name>substrate</name>
    </ligand>
</feature>
<dbReference type="GO" id="GO:0005524">
    <property type="term" value="F:ATP binding"/>
    <property type="evidence" value="ECO:0007669"/>
    <property type="project" value="UniProtKB-UniRule"/>
</dbReference>
<dbReference type="SUPFAM" id="SSF52540">
    <property type="entry name" value="P-loop containing nucleoside triphosphate hydrolases"/>
    <property type="match status" value="1"/>
</dbReference>
<keyword evidence="25" id="KW-1185">Reference proteome</keyword>
<dbReference type="InterPro" id="IPR000623">
    <property type="entry name" value="Shikimate_kinase/TSH1"/>
</dbReference>
<evidence type="ECO:0000256" key="19">
    <source>
        <dbReference type="ARBA" id="ARBA00048567"/>
    </source>
</evidence>
<comment type="cofactor">
    <cofactor evidence="21">
        <name>Co(2+)</name>
        <dbReference type="ChEBI" id="CHEBI:48828"/>
    </cofactor>
    <cofactor evidence="21">
        <name>Zn(2+)</name>
        <dbReference type="ChEBI" id="CHEBI:29105"/>
    </cofactor>
    <text evidence="21">Binds 1 divalent metal cation per subunit. Can use either Co(2+) or Zn(2+).</text>
</comment>
<dbReference type="GO" id="GO:0004765">
    <property type="term" value="F:shikimate kinase activity"/>
    <property type="evidence" value="ECO:0007669"/>
    <property type="project" value="UniProtKB-UniRule"/>
</dbReference>
<dbReference type="EMBL" id="FRAW01000006">
    <property type="protein sequence ID" value="SHK43045.1"/>
    <property type="molecule type" value="Genomic_DNA"/>
</dbReference>
<evidence type="ECO:0000256" key="8">
    <source>
        <dbReference type="ARBA" id="ARBA00022605"/>
    </source>
</evidence>
<evidence type="ECO:0000256" key="12">
    <source>
        <dbReference type="ARBA" id="ARBA00022777"/>
    </source>
</evidence>
<dbReference type="UniPathway" id="UPA00053">
    <property type="reaction ID" value="UER00085"/>
</dbReference>
<keyword evidence="14 20" id="KW-0067">ATP-binding</keyword>
<keyword evidence="13 21" id="KW-0862">Zinc</keyword>
<evidence type="ECO:0000256" key="15">
    <source>
        <dbReference type="ARBA" id="ARBA00023027"/>
    </source>
</evidence>
<feature type="domain" description="3-dehydroquinate synthase C-terminal" evidence="23">
    <location>
        <begin position="361"/>
        <end position="503"/>
    </location>
</feature>
<dbReference type="GO" id="GO:0003856">
    <property type="term" value="F:3-dehydroquinate synthase activity"/>
    <property type="evidence" value="ECO:0007669"/>
    <property type="project" value="UniProtKB-UniRule"/>
</dbReference>
<comment type="similarity">
    <text evidence="20">Belongs to the shikimate kinase family.</text>
</comment>
<feature type="binding site" evidence="20">
    <location>
        <position position="61"/>
    </location>
    <ligand>
        <name>substrate</name>
    </ligand>
</feature>
<dbReference type="PRINTS" id="PR01100">
    <property type="entry name" value="SHIKIMTKNASE"/>
</dbReference>
<keyword evidence="9 20" id="KW-0808">Transferase</keyword>
<protein>
    <recommendedName>
        <fullName evidence="20 21">Multifunctional fusion protein</fullName>
    </recommendedName>
    <domain>
        <recommendedName>
            <fullName evidence="20">Shikimate kinase</fullName>
            <shortName evidence="20">SK</shortName>
            <ecNumber evidence="20">2.7.1.71</ecNumber>
        </recommendedName>
    </domain>
    <domain>
        <recommendedName>
            <fullName evidence="21">3-dehydroquinate synthase</fullName>
            <shortName evidence="21">DHQS</shortName>
            <ecNumber evidence="21">4.2.3.4</ecNumber>
        </recommendedName>
    </domain>
</protein>
<keyword evidence="17 21" id="KW-0456">Lyase</keyword>
<comment type="cofactor">
    <cofactor evidence="2 21">
        <name>NAD(+)</name>
        <dbReference type="ChEBI" id="CHEBI:57540"/>
    </cofactor>
</comment>
<evidence type="ECO:0000256" key="16">
    <source>
        <dbReference type="ARBA" id="ARBA00023141"/>
    </source>
</evidence>
<evidence type="ECO:0000256" key="17">
    <source>
        <dbReference type="ARBA" id="ARBA00023239"/>
    </source>
</evidence>
<organism evidence="24 25">
    <name type="scientific">Fibrobacter intestinalis</name>
    <dbReference type="NCBI Taxonomy" id="28122"/>
    <lineage>
        <taxon>Bacteria</taxon>
        <taxon>Pseudomonadati</taxon>
        <taxon>Fibrobacterota</taxon>
        <taxon>Fibrobacteria</taxon>
        <taxon>Fibrobacterales</taxon>
        <taxon>Fibrobacteraceae</taxon>
        <taxon>Fibrobacter</taxon>
    </lineage>
</organism>
<dbReference type="Pfam" id="PF01202">
    <property type="entry name" value="SKI"/>
    <property type="match status" value="1"/>
</dbReference>
<dbReference type="Pfam" id="PF01761">
    <property type="entry name" value="DHQ_synthase"/>
    <property type="match status" value="1"/>
</dbReference>
<keyword evidence="7 21" id="KW-0963">Cytoplasm</keyword>
<dbReference type="GO" id="GO:0005737">
    <property type="term" value="C:cytoplasm"/>
    <property type="evidence" value="ECO:0007669"/>
    <property type="project" value="UniProtKB-SubCell"/>
</dbReference>
<comment type="function">
    <text evidence="20">Catalyzes the specific phosphorylation of the 3-hydroxyl group of shikimic acid using ATP as a cosubstrate.</text>
</comment>
<evidence type="ECO:0000313" key="24">
    <source>
        <dbReference type="EMBL" id="SHK43045.1"/>
    </source>
</evidence>
<comment type="subunit">
    <text evidence="20">Monomer.</text>
</comment>
<evidence type="ECO:0000256" key="6">
    <source>
        <dbReference type="ARBA" id="ARBA00004842"/>
    </source>
</evidence>
<dbReference type="InterPro" id="IPR031322">
    <property type="entry name" value="Shikimate/glucono_kinase"/>
</dbReference>
<dbReference type="Pfam" id="PF24621">
    <property type="entry name" value="DHQS_C"/>
    <property type="match status" value="1"/>
</dbReference>
<feature type="binding site" evidence="20">
    <location>
        <position position="84"/>
    </location>
    <ligand>
        <name>substrate</name>
    </ligand>
</feature>
<keyword evidence="20" id="KW-0460">Magnesium</keyword>
<dbReference type="Gene3D" id="1.20.1090.10">
    <property type="entry name" value="Dehydroquinate synthase-like - alpha domain"/>
    <property type="match status" value="1"/>
</dbReference>
<evidence type="ECO:0000313" key="25">
    <source>
        <dbReference type="Proteomes" id="UP000184275"/>
    </source>
</evidence>
<dbReference type="GO" id="GO:0009073">
    <property type="term" value="P:aromatic amino acid family biosynthetic process"/>
    <property type="evidence" value="ECO:0007669"/>
    <property type="project" value="UniProtKB-KW"/>
</dbReference>
<comment type="catalytic activity">
    <reaction evidence="19 20">
        <text>shikimate + ATP = 3-phosphoshikimate + ADP + H(+)</text>
        <dbReference type="Rhea" id="RHEA:13121"/>
        <dbReference type="ChEBI" id="CHEBI:15378"/>
        <dbReference type="ChEBI" id="CHEBI:30616"/>
        <dbReference type="ChEBI" id="CHEBI:36208"/>
        <dbReference type="ChEBI" id="CHEBI:145989"/>
        <dbReference type="ChEBI" id="CHEBI:456216"/>
        <dbReference type="EC" id="2.7.1.71"/>
    </reaction>
</comment>
<accession>A0A1M6SED7</accession>
<feature type="binding site" evidence="20">
    <location>
        <begin position="15"/>
        <end position="20"/>
    </location>
    <ligand>
        <name>ATP</name>
        <dbReference type="ChEBI" id="CHEBI:30616"/>
    </ligand>
</feature>
<feature type="binding site" evidence="21">
    <location>
        <begin position="309"/>
        <end position="310"/>
    </location>
    <ligand>
        <name>NAD(+)</name>
        <dbReference type="ChEBI" id="CHEBI:57540"/>
    </ligand>
</feature>
<name>A0A1M6SED7_9BACT</name>
<comment type="caution">
    <text evidence="21">Lacks conserved residue(s) required for the propagation of feature annotation.</text>
</comment>
<evidence type="ECO:0000259" key="22">
    <source>
        <dbReference type="Pfam" id="PF01761"/>
    </source>
</evidence>
<evidence type="ECO:0000256" key="7">
    <source>
        <dbReference type="ARBA" id="ARBA00022490"/>
    </source>
</evidence>
<reference evidence="25" key="1">
    <citation type="submission" date="2016-11" db="EMBL/GenBank/DDBJ databases">
        <authorList>
            <person name="Varghese N."/>
            <person name="Submissions S."/>
        </authorList>
    </citation>
    <scope>NUCLEOTIDE SEQUENCE [LARGE SCALE GENOMIC DNA]</scope>
    <source>
        <strain evidence="25">UWOS</strain>
    </source>
</reference>
<feature type="binding site" evidence="21">
    <location>
        <position position="364"/>
    </location>
    <ligand>
        <name>Zn(2+)</name>
        <dbReference type="ChEBI" id="CHEBI:29105"/>
    </ligand>
</feature>
<dbReference type="PANTHER" id="PTHR43622:SF7">
    <property type="entry name" value="3-DEHYDROQUINATE SYNTHASE, CHLOROPLASTIC"/>
    <property type="match status" value="1"/>
</dbReference>
<sequence>MFALKKTIYFTGFMASGKSRIGRSIAERLHATFVDTDALIVERQGKSISEIFEEEGEAAFRKMELQVIREIAEDMTPKVVALGGGTLTQPSVVSLIRQTGLIVRLWAKPEVLSERIGRKDTRPLMSGLSPEERLEKIKKMLAEREPHYALADFSVESTNDSEEVVIAAVLRGLKFWGTRAVYVEPSGGSHYPIFIGHRLISQFSTLLSGLRLSSKDSFLVCTDTTIAKAQSRNLGMLKHEAGDCPAFKFRAGEIFKNLSSLNQLYTFMLRRRYSRKSCLLQFSGGVVGDMAGFAAATYQRGIDFVQIPTTLLSMVDSSVGGKVAVNHPEGKNMIGAFYQPKAVVCDLDVLQTLPPSEYLAGLAEVLKYGVIYDEKFFAYLEENVQKILARDSEALTHIVRRSCEIKAEVVGIDEKEQGLRAILNYGHTFGHAIENLHHYEFSHGIGVSLGMRVAARLAVLRRMISKEEEDRQTALLDAFGFPKTVDGVQADAAWNAMAIDKKVEKNNRVYILPVKIGEVKKVANVEESLVKEAWKAVLPEVSG</sequence>
<comment type="pathway">
    <text evidence="6 20">Metabolic intermediate biosynthesis; chorismate biosynthesis; chorismate from D-erythrose 4-phosphate and phosphoenolpyruvate: step 5/7.</text>
</comment>
<dbReference type="FunFam" id="3.40.50.1970:FF:000007">
    <property type="entry name" value="Pentafunctional AROM polypeptide"/>
    <property type="match status" value="1"/>
</dbReference>
<dbReference type="CDD" id="cd00464">
    <property type="entry name" value="SK"/>
    <property type="match status" value="1"/>
</dbReference>
<dbReference type="InterPro" id="IPR050071">
    <property type="entry name" value="Dehydroquinate_synthase"/>
</dbReference>
<evidence type="ECO:0000256" key="21">
    <source>
        <dbReference type="HAMAP-Rule" id="MF_00110"/>
    </source>
</evidence>
<dbReference type="InterPro" id="IPR016037">
    <property type="entry name" value="DHQ_synth_AroB"/>
</dbReference>
<dbReference type="Proteomes" id="UP000184275">
    <property type="component" value="Unassembled WGS sequence"/>
</dbReference>
<evidence type="ECO:0000256" key="4">
    <source>
        <dbReference type="ARBA" id="ARBA00003485"/>
    </source>
</evidence>
<dbReference type="HAMAP" id="MF_00109">
    <property type="entry name" value="Shikimate_kinase"/>
    <property type="match status" value="1"/>
</dbReference>
<evidence type="ECO:0000256" key="3">
    <source>
        <dbReference type="ARBA" id="ARBA00001947"/>
    </source>
</evidence>
<keyword evidence="16 21" id="KW-0057">Aromatic amino acid biosynthesis</keyword>
<evidence type="ECO:0000256" key="13">
    <source>
        <dbReference type="ARBA" id="ARBA00022833"/>
    </source>
</evidence>
<evidence type="ECO:0000256" key="1">
    <source>
        <dbReference type="ARBA" id="ARBA00001393"/>
    </source>
</evidence>
<keyword evidence="18" id="KW-0511">Multifunctional enzyme</keyword>
<keyword evidence="15 21" id="KW-0520">NAD</keyword>
<feature type="binding site" evidence="21">
    <location>
        <begin position="285"/>
        <end position="289"/>
    </location>
    <ligand>
        <name>NAD(+)</name>
        <dbReference type="ChEBI" id="CHEBI:57540"/>
    </ligand>
</feature>
<dbReference type="Gene3D" id="3.40.50.1970">
    <property type="match status" value="1"/>
</dbReference>
<dbReference type="PANTHER" id="PTHR43622">
    <property type="entry name" value="3-DEHYDROQUINATE SYNTHASE"/>
    <property type="match status" value="1"/>
</dbReference>
<evidence type="ECO:0000256" key="10">
    <source>
        <dbReference type="ARBA" id="ARBA00022723"/>
    </source>
</evidence>
<dbReference type="CDD" id="cd08195">
    <property type="entry name" value="DHQS"/>
    <property type="match status" value="1"/>
</dbReference>
<feature type="binding site" evidence="20">
    <location>
        <position position="122"/>
    </location>
    <ligand>
        <name>ATP</name>
        <dbReference type="ChEBI" id="CHEBI:30616"/>
    </ligand>
</feature>
<feature type="binding site" evidence="21">
    <location>
        <position position="427"/>
    </location>
    <ligand>
        <name>Zn(2+)</name>
        <dbReference type="ChEBI" id="CHEBI:29105"/>
    </ligand>
</feature>
<dbReference type="InterPro" id="IPR056179">
    <property type="entry name" value="DHQS_C"/>
</dbReference>
<keyword evidence="8 21" id="KW-0028">Amino-acid biosynthesis</keyword>
<dbReference type="Gene3D" id="3.40.50.300">
    <property type="entry name" value="P-loop containing nucleotide triphosphate hydrolases"/>
    <property type="match status" value="1"/>
</dbReference>
<feature type="domain" description="3-dehydroquinate synthase N-terminal" evidence="22">
    <location>
        <begin position="248"/>
        <end position="358"/>
    </location>
</feature>
<gene>
    <name evidence="20" type="primary">aroK</name>
    <name evidence="21" type="synonym">aroB</name>
    <name evidence="24" type="ORF">SAMN05720469_10630</name>
</gene>
<keyword evidence="21" id="KW-0170">Cobalt</keyword>
<dbReference type="EC" id="2.7.1.71" evidence="20"/>
<dbReference type="InterPro" id="IPR023000">
    <property type="entry name" value="Shikimate_kinase_CS"/>
</dbReference>
<evidence type="ECO:0000256" key="2">
    <source>
        <dbReference type="ARBA" id="ARBA00001911"/>
    </source>
</evidence>
<dbReference type="EC" id="4.2.3.4" evidence="21"/>
<comment type="similarity">
    <text evidence="21">Belongs to the sugar phosphate cyclases superfamily. Dehydroquinate synthase family.</text>
</comment>
<dbReference type="PROSITE" id="PS01128">
    <property type="entry name" value="SHIKIMATE_KINASE"/>
    <property type="match status" value="1"/>
</dbReference>
<comment type="catalytic activity">
    <reaction evidence="1 21">
        <text>7-phospho-2-dehydro-3-deoxy-D-arabino-heptonate = 3-dehydroquinate + phosphate</text>
        <dbReference type="Rhea" id="RHEA:21968"/>
        <dbReference type="ChEBI" id="CHEBI:32364"/>
        <dbReference type="ChEBI" id="CHEBI:43474"/>
        <dbReference type="ChEBI" id="CHEBI:58394"/>
        <dbReference type="EC" id="4.2.3.4"/>
    </reaction>
</comment>
<dbReference type="RefSeq" id="WP_244889323.1">
    <property type="nucleotide sequence ID" value="NZ_FRAW01000006.1"/>
</dbReference>
<dbReference type="NCBIfam" id="TIGR01357">
    <property type="entry name" value="aroB"/>
    <property type="match status" value="1"/>
</dbReference>
<dbReference type="GO" id="GO:0008652">
    <property type="term" value="P:amino acid biosynthetic process"/>
    <property type="evidence" value="ECO:0007669"/>
    <property type="project" value="UniProtKB-KW"/>
</dbReference>